<proteinExistence type="predicted"/>
<dbReference type="InterPro" id="IPR033913">
    <property type="entry name" value="MTH1175_dom"/>
</dbReference>
<gene>
    <name evidence="2" type="ORF">GXY80_14465</name>
</gene>
<evidence type="ECO:0000313" key="3">
    <source>
        <dbReference type="Proteomes" id="UP000777265"/>
    </source>
</evidence>
<comment type="caution">
    <text evidence="2">The sequence shown here is derived from an EMBL/GenBank/DDBJ whole genome shotgun (WGS) entry which is preliminary data.</text>
</comment>
<dbReference type="CDD" id="cd00851">
    <property type="entry name" value="MTH1175"/>
    <property type="match status" value="1"/>
</dbReference>
<accession>A0A351U4V5</accession>
<name>A0A351U4V5_9BACT</name>
<organism evidence="2 3">
    <name type="scientific">Syntrophorhabdus aromaticivorans</name>
    <dbReference type="NCBI Taxonomy" id="328301"/>
    <lineage>
        <taxon>Bacteria</taxon>
        <taxon>Pseudomonadati</taxon>
        <taxon>Thermodesulfobacteriota</taxon>
        <taxon>Syntrophorhabdia</taxon>
        <taxon>Syntrophorhabdales</taxon>
        <taxon>Syntrophorhabdaceae</taxon>
        <taxon>Syntrophorhabdus</taxon>
    </lineage>
</organism>
<dbReference type="PANTHER" id="PTHR42983">
    <property type="entry name" value="DINITROGENASE IRON-MOLYBDENUM COFACTOR PROTEIN-RELATED"/>
    <property type="match status" value="1"/>
</dbReference>
<dbReference type="SUPFAM" id="SSF53146">
    <property type="entry name" value="Nitrogenase accessory factor-like"/>
    <property type="match status" value="1"/>
</dbReference>
<reference evidence="2" key="1">
    <citation type="journal article" date="2020" name="Biotechnol. Biofuels">
        <title>New insights from the biogas microbiome by comprehensive genome-resolved metagenomics of nearly 1600 species originating from multiple anaerobic digesters.</title>
        <authorList>
            <person name="Campanaro S."/>
            <person name="Treu L."/>
            <person name="Rodriguez-R L.M."/>
            <person name="Kovalovszki A."/>
            <person name="Ziels R.M."/>
            <person name="Maus I."/>
            <person name="Zhu X."/>
            <person name="Kougias P.G."/>
            <person name="Basile A."/>
            <person name="Luo G."/>
            <person name="Schluter A."/>
            <person name="Konstantinidis K.T."/>
            <person name="Angelidaki I."/>
        </authorList>
    </citation>
    <scope>NUCLEOTIDE SEQUENCE</scope>
    <source>
        <strain evidence="2">AS06rmzACSIP_7</strain>
    </source>
</reference>
<dbReference type="EMBL" id="JAAYEE010000279">
    <property type="protein sequence ID" value="NLW36662.1"/>
    <property type="molecule type" value="Genomic_DNA"/>
</dbReference>
<dbReference type="Proteomes" id="UP000777265">
    <property type="component" value="Unassembled WGS sequence"/>
</dbReference>
<evidence type="ECO:0000259" key="1">
    <source>
        <dbReference type="Pfam" id="PF02579"/>
    </source>
</evidence>
<feature type="domain" description="Dinitrogenase iron-molybdenum cofactor biosynthesis" evidence="1">
    <location>
        <begin position="15"/>
        <end position="101"/>
    </location>
</feature>
<dbReference type="Gene3D" id="3.30.420.130">
    <property type="entry name" value="Dinitrogenase iron-molybdenum cofactor biosynthesis domain"/>
    <property type="match status" value="1"/>
</dbReference>
<evidence type="ECO:0000313" key="2">
    <source>
        <dbReference type="EMBL" id="NLW36662.1"/>
    </source>
</evidence>
<protein>
    <submittedName>
        <fullName evidence="2">Diguanylate cyclase</fullName>
    </submittedName>
</protein>
<dbReference type="PANTHER" id="PTHR42983:SF1">
    <property type="entry name" value="IRON-MOLYBDENUM PROTEIN"/>
    <property type="match status" value="1"/>
</dbReference>
<dbReference type="InterPro" id="IPR003731">
    <property type="entry name" value="Di-Nase_FeMo-co_biosynth"/>
</dbReference>
<dbReference type="Pfam" id="PF02579">
    <property type="entry name" value="Nitro_FeMo-Co"/>
    <property type="match status" value="1"/>
</dbReference>
<dbReference type="AlphaFoldDB" id="A0A351U4V5"/>
<dbReference type="InterPro" id="IPR036105">
    <property type="entry name" value="DiNase_FeMo-co_biosyn_sf"/>
</dbReference>
<dbReference type="STRING" id="909663.GCA_000512235_01886"/>
<sequence length="127" mass="13257">MKVCFAVEKNDGVNSSVYGHFGSAPLFIMVDTDQKSATPVTNKNAVHAHGTCNPLQAIDGRSIDAVVVGGIGAGAVMKLNAAGIKVFRALKESVRENLDLLDQNKLPEVTMNGTCNGHQDGGGCGHH</sequence>
<reference evidence="2" key="2">
    <citation type="submission" date="2020-01" db="EMBL/GenBank/DDBJ databases">
        <authorList>
            <person name="Campanaro S."/>
        </authorList>
    </citation>
    <scope>NUCLEOTIDE SEQUENCE</scope>
    <source>
        <strain evidence="2">AS06rmzACSIP_7</strain>
    </source>
</reference>